<feature type="non-terminal residue" evidence="1">
    <location>
        <position position="1"/>
    </location>
</feature>
<comment type="caution">
    <text evidence="1">The sequence shown here is derived from an EMBL/GenBank/DDBJ whole genome shotgun (WGS) entry which is preliminary data.</text>
</comment>
<protein>
    <submittedName>
        <fullName evidence="1">Uncharacterized protein</fullName>
    </submittedName>
</protein>
<accession>X0W6T7</accession>
<evidence type="ECO:0000313" key="1">
    <source>
        <dbReference type="EMBL" id="GAG20338.1"/>
    </source>
</evidence>
<dbReference type="AlphaFoldDB" id="X0W6T7"/>
<organism evidence="1">
    <name type="scientific">marine sediment metagenome</name>
    <dbReference type="NCBI Taxonomy" id="412755"/>
    <lineage>
        <taxon>unclassified sequences</taxon>
        <taxon>metagenomes</taxon>
        <taxon>ecological metagenomes</taxon>
    </lineage>
</organism>
<sequence>ILSKKEDEKVDTPNMVKLKRFMLPLVRFRSLEDAISIRPFSSKVPAKTFNPIRKKIILQSIWA</sequence>
<gene>
    <name evidence="1" type="ORF">S01H1_52966</name>
</gene>
<dbReference type="EMBL" id="BARS01034268">
    <property type="protein sequence ID" value="GAG20338.1"/>
    <property type="molecule type" value="Genomic_DNA"/>
</dbReference>
<proteinExistence type="predicted"/>
<reference evidence="1" key="1">
    <citation type="journal article" date="2014" name="Front. Microbiol.">
        <title>High frequency of phylogenetically diverse reductive dehalogenase-homologous genes in deep subseafloor sedimentary metagenomes.</title>
        <authorList>
            <person name="Kawai M."/>
            <person name="Futagami T."/>
            <person name="Toyoda A."/>
            <person name="Takaki Y."/>
            <person name="Nishi S."/>
            <person name="Hori S."/>
            <person name="Arai W."/>
            <person name="Tsubouchi T."/>
            <person name="Morono Y."/>
            <person name="Uchiyama I."/>
            <person name="Ito T."/>
            <person name="Fujiyama A."/>
            <person name="Inagaki F."/>
            <person name="Takami H."/>
        </authorList>
    </citation>
    <scope>NUCLEOTIDE SEQUENCE</scope>
    <source>
        <strain evidence="1">Expedition CK06-06</strain>
    </source>
</reference>
<name>X0W6T7_9ZZZZ</name>